<dbReference type="PROSITE" id="PS00675">
    <property type="entry name" value="SIGMA54_INTERACT_1"/>
    <property type="match status" value="1"/>
</dbReference>
<sequence length="467" mass="49681">MDGADTLIASLHPVAPLPDGAADALVAGLGLAGVSVQPAHGKPAGLAVLLFSQWDEQAAAALAALVTDQCGNQSVLAVCCGALPANTGWSLLAAGAADVLLWPTAPAGADSIATQAAARLHRWRAVEQLMQSDAVRSCLVGDSPAWRALVRSVVEVAAWTQSPVLITGETGTGKEQIAKLIHHLHQHPGGGLHGDAPLVLLDCSTLSPELAGSEFFGHEKGAFTGAMNARDGAFAQADGGILFLDEVGELPLPLQAQLLRVIQEQQYKRLGGNHWQPTRFRLVCATNRDLDACVAAGTFRADLYYRIAGWRCRPPPLRERTGDILPLVSHFLRQLDPDHAHELDPAVREYLLTRSYPGNVRDLRQTVARIWHRHCGLGPLTIGDVPPDERLQAGAAWPDQHFTDAVRHALDLGVSLPAISQAAADTAMKLALAAEQGNNQRAAALLGISDRALQMRRKGKPDGPAYH</sequence>
<protein>
    <submittedName>
        <fullName evidence="4">AAA family ATPase</fullName>
    </submittedName>
</protein>
<dbReference type="InterPro" id="IPR027417">
    <property type="entry name" value="P-loop_NTPase"/>
</dbReference>
<evidence type="ECO:0000313" key="4">
    <source>
        <dbReference type="EMBL" id="MRV74711.1"/>
    </source>
</evidence>
<organism evidence="4 5">
    <name type="scientific">Pseudoduganella rivuli</name>
    <dbReference type="NCBI Taxonomy" id="2666085"/>
    <lineage>
        <taxon>Bacteria</taxon>
        <taxon>Pseudomonadati</taxon>
        <taxon>Pseudomonadota</taxon>
        <taxon>Betaproteobacteria</taxon>
        <taxon>Burkholderiales</taxon>
        <taxon>Oxalobacteraceae</taxon>
        <taxon>Telluria group</taxon>
        <taxon>Pseudoduganella</taxon>
    </lineage>
</organism>
<dbReference type="PANTHER" id="PTHR32071:SF14">
    <property type="entry name" value="TRANSCRIPTIONAL REGULATORY PROTEIN RTCR"/>
    <property type="match status" value="1"/>
</dbReference>
<dbReference type="GO" id="GO:0006355">
    <property type="term" value="P:regulation of DNA-templated transcription"/>
    <property type="evidence" value="ECO:0007669"/>
    <property type="project" value="InterPro"/>
</dbReference>
<dbReference type="SUPFAM" id="SSF52540">
    <property type="entry name" value="P-loop containing nucleoside triphosphate hydrolases"/>
    <property type="match status" value="1"/>
</dbReference>
<dbReference type="PROSITE" id="PS00676">
    <property type="entry name" value="SIGMA54_INTERACT_2"/>
    <property type="match status" value="1"/>
</dbReference>
<dbReference type="PANTHER" id="PTHR32071">
    <property type="entry name" value="TRANSCRIPTIONAL REGULATORY PROTEIN"/>
    <property type="match status" value="1"/>
</dbReference>
<dbReference type="InterPro" id="IPR002078">
    <property type="entry name" value="Sigma_54_int"/>
</dbReference>
<dbReference type="CDD" id="cd00009">
    <property type="entry name" value="AAA"/>
    <property type="match status" value="1"/>
</dbReference>
<dbReference type="GO" id="GO:0005524">
    <property type="term" value="F:ATP binding"/>
    <property type="evidence" value="ECO:0007669"/>
    <property type="project" value="UniProtKB-KW"/>
</dbReference>
<keyword evidence="2" id="KW-0067">ATP-binding</keyword>
<dbReference type="AlphaFoldDB" id="A0A7X2IRH9"/>
<comment type="caution">
    <text evidence="4">The sequence shown here is derived from an EMBL/GenBank/DDBJ whole genome shotgun (WGS) entry which is preliminary data.</text>
</comment>
<dbReference type="InterPro" id="IPR058031">
    <property type="entry name" value="AAA_lid_NorR"/>
</dbReference>
<evidence type="ECO:0000256" key="2">
    <source>
        <dbReference type="ARBA" id="ARBA00022840"/>
    </source>
</evidence>
<dbReference type="RefSeq" id="WP_154378555.1">
    <property type="nucleotide sequence ID" value="NZ_WKJJ01000016.1"/>
</dbReference>
<dbReference type="Gene3D" id="1.10.8.60">
    <property type="match status" value="1"/>
</dbReference>
<gene>
    <name evidence="4" type="ORF">GJ700_23650</name>
</gene>
<dbReference type="FunFam" id="3.40.50.300:FF:000006">
    <property type="entry name" value="DNA-binding transcriptional regulator NtrC"/>
    <property type="match status" value="1"/>
</dbReference>
<dbReference type="InterPro" id="IPR025662">
    <property type="entry name" value="Sigma_54_int_dom_ATP-bd_1"/>
</dbReference>
<dbReference type="PROSITE" id="PS50045">
    <property type="entry name" value="SIGMA54_INTERACT_4"/>
    <property type="match status" value="1"/>
</dbReference>
<dbReference type="Proteomes" id="UP000446768">
    <property type="component" value="Unassembled WGS sequence"/>
</dbReference>
<evidence type="ECO:0000259" key="3">
    <source>
        <dbReference type="PROSITE" id="PS50045"/>
    </source>
</evidence>
<keyword evidence="5" id="KW-1185">Reference proteome</keyword>
<dbReference type="EMBL" id="WKJJ01000016">
    <property type="protein sequence ID" value="MRV74711.1"/>
    <property type="molecule type" value="Genomic_DNA"/>
</dbReference>
<evidence type="ECO:0000313" key="5">
    <source>
        <dbReference type="Proteomes" id="UP000446768"/>
    </source>
</evidence>
<accession>A0A7X2IRH9</accession>
<dbReference type="InterPro" id="IPR003593">
    <property type="entry name" value="AAA+_ATPase"/>
</dbReference>
<reference evidence="4 5" key="1">
    <citation type="submission" date="2019-11" db="EMBL/GenBank/DDBJ databases">
        <title>Novel species isolated from a subtropical stream in China.</title>
        <authorList>
            <person name="Lu H."/>
        </authorList>
    </citation>
    <scope>NUCLEOTIDE SEQUENCE [LARGE SCALE GENOMIC DNA]</scope>
    <source>
        <strain evidence="4 5">FT92W</strain>
    </source>
</reference>
<dbReference type="Pfam" id="PF25601">
    <property type="entry name" value="AAA_lid_14"/>
    <property type="match status" value="1"/>
</dbReference>
<evidence type="ECO:0000256" key="1">
    <source>
        <dbReference type="ARBA" id="ARBA00022741"/>
    </source>
</evidence>
<dbReference type="Pfam" id="PF00158">
    <property type="entry name" value="Sigma54_activat"/>
    <property type="match status" value="1"/>
</dbReference>
<dbReference type="SMART" id="SM00382">
    <property type="entry name" value="AAA"/>
    <property type="match status" value="1"/>
</dbReference>
<dbReference type="Gene3D" id="3.40.50.300">
    <property type="entry name" value="P-loop containing nucleotide triphosphate hydrolases"/>
    <property type="match status" value="1"/>
</dbReference>
<feature type="domain" description="Sigma-54 factor interaction" evidence="3">
    <location>
        <begin position="139"/>
        <end position="372"/>
    </location>
</feature>
<proteinExistence type="predicted"/>
<keyword evidence="1" id="KW-0547">Nucleotide-binding</keyword>
<name>A0A7X2IRH9_9BURK</name>
<dbReference type="InterPro" id="IPR025943">
    <property type="entry name" value="Sigma_54_int_dom_ATP-bd_2"/>
</dbReference>